<reference evidence="1 2" key="1">
    <citation type="submission" date="2008-04" db="EMBL/GenBank/DDBJ databases">
        <title>Draft genome sequence of Bacteroides intestinalis (DSM 17393).</title>
        <authorList>
            <person name="Sudarsanam P."/>
            <person name="Ley R."/>
            <person name="Guruge J."/>
            <person name="Turnbaugh P.J."/>
            <person name="Mahowald M."/>
            <person name="Liep D."/>
            <person name="Gordon J."/>
        </authorList>
    </citation>
    <scope>NUCLEOTIDE SEQUENCE [LARGE SCALE GENOMIC DNA]</scope>
    <source>
        <strain evidence="1 2">DSM 17393</strain>
    </source>
</reference>
<name>B3CGI1_9BACE</name>
<dbReference type="STRING" id="471870.BACINT_04497"/>
<reference evidence="1 2" key="2">
    <citation type="submission" date="2008-04" db="EMBL/GenBank/DDBJ databases">
        <authorList>
            <person name="Fulton L."/>
            <person name="Clifton S."/>
            <person name="Fulton B."/>
            <person name="Xu J."/>
            <person name="Minx P."/>
            <person name="Pepin K.H."/>
            <person name="Johnson M."/>
            <person name="Thiruvilangam P."/>
            <person name="Bhonagiri V."/>
            <person name="Nash W.E."/>
            <person name="Mardis E.R."/>
            <person name="Wilson R.K."/>
        </authorList>
    </citation>
    <scope>NUCLEOTIDE SEQUENCE [LARGE SCALE GENOMIC DNA]</scope>
    <source>
        <strain evidence="1 2">DSM 17393</strain>
    </source>
</reference>
<organism evidence="1 2">
    <name type="scientific">Bacteroides intestinalis DSM 17393</name>
    <dbReference type="NCBI Taxonomy" id="471870"/>
    <lineage>
        <taxon>Bacteria</taxon>
        <taxon>Pseudomonadati</taxon>
        <taxon>Bacteroidota</taxon>
        <taxon>Bacteroidia</taxon>
        <taxon>Bacteroidales</taxon>
        <taxon>Bacteroidaceae</taxon>
        <taxon>Bacteroides</taxon>
    </lineage>
</organism>
<comment type="caution">
    <text evidence="1">The sequence shown here is derived from an EMBL/GenBank/DDBJ whole genome shotgun (WGS) entry which is preliminary data.</text>
</comment>
<proteinExistence type="predicted"/>
<dbReference type="EMBL" id="ABJL02000008">
    <property type="protein sequence ID" value="EDV05352.1"/>
    <property type="molecule type" value="Genomic_DNA"/>
</dbReference>
<dbReference type="AlphaFoldDB" id="B3CGI1"/>
<dbReference type="Proteomes" id="UP000004596">
    <property type="component" value="Unassembled WGS sequence"/>
</dbReference>
<sequence>MRELKSHVIKPDEAEKTQMYCCDWRKESCLTVNLPILREC</sequence>
<accession>B3CGI1</accession>
<gene>
    <name evidence="1" type="ORF">BACINT_04497</name>
</gene>
<protein>
    <submittedName>
        <fullName evidence="1">Uncharacterized protein</fullName>
    </submittedName>
</protein>
<evidence type="ECO:0000313" key="1">
    <source>
        <dbReference type="EMBL" id="EDV05352.1"/>
    </source>
</evidence>
<evidence type="ECO:0000313" key="2">
    <source>
        <dbReference type="Proteomes" id="UP000004596"/>
    </source>
</evidence>